<organism evidence="1">
    <name type="scientific">Clytia hemisphaerica</name>
    <dbReference type="NCBI Taxonomy" id="252671"/>
    <lineage>
        <taxon>Eukaryota</taxon>
        <taxon>Metazoa</taxon>
        <taxon>Cnidaria</taxon>
        <taxon>Hydrozoa</taxon>
        <taxon>Hydroidolina</taxon>
        <taxon>Leptothecata</taxon>
        <taxon>Obeliida</taxon>
        <taxon>Clytiidae</taxon>
        <taxon>Clytia</taxon>
    </lineage>
</organism>
<protein>
    <submittedName>
        <fullName evidence="1">Putative cnidarian restricted protein</fullName>
    </submittedName>
</protein>
<dbReference type="EMBL" id="GBGP01000261">
    <property type="protein sequence ID" value="JAC84934.1"/>
    <property type="molecule type" value="mRNA"/>
</dbReference>
<evidence type="ECO:0000313" key="1">
    <source>
        <dbReference type="EMBL" id="JAC84934.1"/>
    </source>
</evidence>
<name>A0A069DUK3_9CNID</name>
<sequence>MPTTAKKEVVTSFEHVERPVHEAFTEEIHLFMHVHLRGYDKEGDGKQMHADYYDKYGAPMKLEESWLEGYRDVERQLSHHFNACINPCIPFPKPAATAGGTHLYDMHHFDKPWNWTGFVPEQKKWCCYDKFFQNRHFISLRGNEVQNNLWDYDPHEEDPNSKDWDMKYQQLIPRDQYRGGYFYYKNPWGRYVHIISLKSVAPAPTYCKRYNYIVHPLAYRASVNDLPDDSVDAMQWAICNVNSREHNKVPYGHSKQKTFPAFGDDQLDKWGDKNHGIEIFNDFTYYYSASPLKEEGDKWLGGNGFLHDEPGTTKNNFIHWFNSYPHEMGEFLVETCLRHGNYLHILSANDAMYERNKVEVQHADPKSPQTTNLITNFNQHPLSEIKDRHNKTGKLQSALQKRSDECKEFLGKMPYLDDTVFGYTTLIDPHKDIKTSIYGGHPHDQIAQLEEGEKKMLDYLIGGRFYAHTGVYDLFNYFDRYHKNILQHCPVMIKNQQPNAFLDTFLPDLHDLVFTLPKAKAPSTEKVQSIQDDIVWQFTVEVHNEKSKTIECHRGYFKLSEDYRTRIDLSKTINEFDVAWIRFQGYDIHNPQRRAWFQAFKGPMFNKINWTREVADKTVLNPTLTNVVHNMSMQVDIDAGEEVATYRPASIFSPTSLPAPNLTFNLNKAINENHLCVYNLQVHSLKQRNDLDFASKVVPPTYLQNVCGVFQLSTKYPTKLDLNSSWDKATTKDNACSFYIVDENAKVRSLQEFTKAK</sequence>
<reference evidence="1" key="1">
    <citation type="journal article" date="2014" name="PLoS Genet.">
        <title>Differential Responses to Wnt and PCP Disruption Predict Expression and Developmental Function of Conserved and Novel Genes in a Cnidarian.</title>
        <authorList>
            <person name="Lapebie P."/>
            <person name="Ruggiero A."/>
            <person name="Barreau C."/>
            <person name="Chevalier S."/>
            <person name="Chang P."/>
            <person name="Dru P."/>
            <person name="Houliston E."/>
            <person name="Momose T."/>
        </authorList>
    </citation>
    <scope>NUCLEOTIDE SEQUENCE</scope>
</reference>
<accession>A0A069DUK3</accession>
<dbReference type="AlphaFoldDB" id="A0A069DUK3"/>
<proteinExistence type="evidence at transcript level"/>